<dbReference type="AlphaFoldDB" id="A0A239CIB2"/>
<dbReference type="PANTHER" id="PTHR21180">
    <property type="entry name" value="ENDONUCLEASE/EXONUCLEASE/PHOSPHATASE FAMILY DOMAIN-CONTAINING PROTEIN 1"/>
    <property type="match status" value="1"/>
</dbReference>
<evidence type="ECO:0000313" key="4">
    <source>
        <dbReference type="Proteomes" id="UP000198304"/>
    </source>
</evidence>
<feature type="signal peptide" evidence="2">
    <location>
        <begin position="1"/>
        <end position="23"/>
    </location>
</feature>
<evidence type="ECO:0000313" key="3">
    <source>
        <dbReference type="EMBL" id="SNS19431.1"/>
    </source>
</evidence>
<dbReference type="EMBL" id="FZOJ01000005">
    <property type="protein sequence ID" value="SNS19431.1"/>
    <property type="molecule type" value="Genomic_DNA"/>
</dbReference>
<dbReference type="Proteomes" id="UP000198304">
    <property type="component" value="Unassembled WGS sequence"/>
</dbReference>
<keyword evidence="1" id="KW-0472">Membrane</keyword>
<dbReference type="SUPFAM" id="SSF47781">
    <property type="entry name" value="RuvA domain 2-like"/>
    <property type="match status" value="1"/>
</dbReference>
<keyword evidence="1" id="KW-0812">Transmembrane</keyword>
<evidence type="ECO:0000256" key="2">
    <source>
        <dbReference type="SAM" id="SignalP"/>
    </source>
</evidence>
<dbReference type="OrthoDB" id="9790239at2"/>
<protein>
    <submittedName>
        <fullName evidence="3">Competence protein ComEA helix-hairpin-helix repeat region</fullName>
    </submittedName>
</protein>
<feature type="transmembrane region" description="Helical" evidence="1">
    <location>
        <begin position="560"/>
        <end position="579"/>
    </location>
</feature>
<feature type="transmembrane region" description="Helical" evidence="1">
    <location>
        <begin position="535"/>
        <end position="554"/>
    </location>
</feature>
<accession>A0A239CIB2</accession>
<dbReference type="InterPro" id="IPR051675">
    <property type="entry name" value="Endo/Exo/Phosphatase_dom_1"/>
</dbReference>
<gene>
    <name evidence="3" type="ORF">SAMN05446037_1005210</name>
</gene>
<feature type="chain" id="PRO_5012692391" evidence="2">
    <location>
        <begin position="24"/>
        <end position="605"/>
    </location>
</feature>
<reference evidence="4" key="1">
    <citation type="submission" date="2017-06" db="EMBL/GenBank/DDBJ databases">
        <authorList>
            <person name="Varghese N."/>
            <person name="Submissions S."/>
        </authorList>
    </citation>
    <scope>NUCLEOTIDE SEQUENCE [LARGE SCALE GENOMIC DNA]</scope>
    <source>
        <strain evidence="4">SCA</strain>
    </source>
</reference>
<dbReference type="InterPro" id="IPR010994">
    <property type="entry name" value="RuvA_2-like"/>
</dbReference>
<proteinExistence type="predicted"/>
<keyword evidence="2" id="KW-0732">Signal</keyword>
<name>A0A239CIB2_9FIRM</name>
<evidence type="ECO:0000256" key="1">
    <source>
        <dbReference type="SAM" id="Phobius"/>
    </source>
</evidence>
<keyword evidence="1" id="KW-1133">Transmembrane helix</keyword>
<keyword evidence="4" id="KW-1185">Reference proteome</keyword>
<dbReference type="RefSeq" id="WP_089282244.1">
    <property type="nucleotide sequence ID" value="NZ_FZOJ01000005.1"/>
</dbReference>
<sequence length="605" mass="70769">MKKLLIIFILCTMLFFPSGSAYAQESCPISILTPTNETKNGFPVFLSDVDSQEFWNIYNNSFIKKSVELYQEAQKYSDFKDERVYLTFKENSGRYARSGFYLKEDGFYYDKTKSPYIELSTSDLSGYYSKLNSTTQIFPHEMGHVIHNITAVRDNEIHQNSTNMHYSNIITEYSTAFSEGFAEHFEVISRIFEENEELKQEIYQDLEKKKNNIPKLLQKGRRDFVLPLRLDYYRMSVLFWLQTHEDLKRHELGSNGDGKYKNSLIEFNNTQKTILYRNMGLGQNLQQKRNIQQSLSTEIVVSNFFINLVTTGDGDLIEIYSKIFNVFSKYLNKDNTPELIEFVKGYMIEYPDEKDRILDIYKESTGYAFSKEFAPEIWVVSEGKYISIIMDQFGGLNFPFYVFNINTCEKEDLITLKGISKKEAEEIISYRESIGWFNDIAEIEDIPEISKATIEILQYNNSQERIQTMENQLEEKIESGKLVISFSNIIFAYIQHLFFRLMVWFILFFMVYYYIIIKEKRPLLLTVIKKHIKFLFLVALGLISVILSSSLYIGDTTVNPISLLLIGVLIMQIIVSFIIRKDKIKTKDSFISTLIMTAIILYSLY</sequence>
<organism evidence="3 4">
    <name type="scientific">Anaerovirgula multivorans</name>
    <dbReference type="NCBI Taxonomy" id="312168"/>
    <lineage>
        <taxon>Bacteria</taxon>
        <taxon>Bacillati</taxon>
        <taxon>Bacillota</taxon>
        <taxon>Clostridia</taxon>
        <taxon>Peptostreptococcales</taxon>
        <taxon>Natronincolaceae</taxon>
        <taxon>Anaerovirgula</taxon>
    </lineage>
</organism>
<feature type="transmembrane region" description="Helical" evidence="1">
    <location>
        <begin position="497"/>
        <end position="515"/>
    </location>
</feature>
<dbReference type="Gene3D" id="1.10.150.280">
    <property type="entry name" value="AF1531-like domain"/>
    <property type="match status" value="1"/>
</dbReference>
<dbReference type="PANTHER" id="PTHR21180:SF32">
    <property type="entry name" value="ENDONUCLEASE_EXONUCLEASE_PHOSPHATASE FAMILY DOMAIN-CONTAINING PROTEIN 1"/>
    <property type="match status" value="1"/>
</dbReference>
<dbReference type="Pfam" id="PF12836">
    <property type="entry name" value="HHH_3"/>
    <property type="match status" value="1"/>
</dbReference>